<sequence length="1182" mass="124521">MDAEQVNQAGAQDALDAGQQNTSNDARRDLPVAEGTVPDAAHETAGDVPDGPSETAPDAAEAPGEVLGGPSEEVPDAVAETPAEAPGEVLGGPSEAAPDAGPETLTDARGEVLDGPSEEVPDAVAETPAEAPGEVLGGPSEPAPDAGPETLTDARGDVLDGPSEPARPAPDTGDAAGTDTLDVAPGTAVAGDERPDSVAEEVAAPGNPAPGTPGAEEAAEGVEPSGEAEDLGPGAQAPVPADAPSSAQHDLAPDTEDADDEEPGTALAAAVTATSLMFHAPDLDELREAAQQRAARRREARRRQQEENASAEDPGDGPEEPDTAELADEGEEAGQGSGGGTTSRRRRRRRRGEVDMELVGGSDDDPPNTVTRVRAPRAAEAATVDEVVAVKGSTRLEAKKQRRRESRQTGRRRQVITEAEFLARRESVERQMLVRQKDNRIQIGVLEDGVLAEHFVSHTQQDSLIGNVYVGKVQNVLPSMEAAFIDIGRGRNAVLYAGEVNWDASRLEGGPRRIEVALKSGDSVLVQVTKDPVGHKGARLTSQISLPGRYLVYVPGGSMTGISRKLPDVERARLKKILKDRLPDGAGVIVRTAAEGASEQELTHDINRLRAQWEQIQERAGSTRTLAPEMLYAEPDLTIKTVRDVFNEDFTTMVVQGDEAWDNIEAYVTYVAPDLLDRLKKWDEDEDLFVNYRVEEQIQKALERKVFLPSGGSLVIDRTEAMTVVDVNTGKFTGSGGNLEETVTKNNLEAAEEIVRQLRLRDIGGIIVIDFIDMVLESNRDLVLRRLVECLGRDRTKHQVAEVTSLGLVQMTRKRMGTGLLEVFSEPCEHCAGRGVVVHDHPLEGRSGGATGESRDQRPNRTERKRGRGGRNEQQPARTEQRSAEPDPAERAKAEAARTAFATIAAATHHEEAAAEEPERAEETAQPAETRPEGSGRSRKKRRGKRSRNRGQGADTAAEQQPDVGEAPVPAAEEQAPGVPAEQGARLTIKGEVIELPQGHAAVEEPAEAGPLSLDSLAEAFGQTAPDAGSAAQEVAAERAAAEAVTAADGAPEQAGAEQTGAAQATAAEDARAAVAAQETTARADAARESTAQQAPGSAAPEQPGAEPARPRRRSRRATAPAARPGEAEVTAGRAAAAEGARHEAKAVAQRSPEDSSRRAPTVVGVGVKAEDLTSGGPAGRG</sequence>
<proteinExistence type="predicted"/>
<feature type="compositionally biased region" description="Basic and acidic residues" evidence="6">
    <location>
        <begin position="909"/>
        <end position="923"/>
    </location>
</feature>
<accession>A0ABN2KI84</accession>
<dbReference type="InterPro" id="IPR012340">
    <property type="entry name" value="NA-bd_OB-fold"/>
</dbReference>
<dbReference type="InterPro" id="IPR003029">
    <property type="entry name" value="S1_domain"/>
</dbReference>
<name>A0ABN2KI84_9MICC</name>
<comment type="caution">
    <text evidence="8">The sequence shown here is derived from an EMBL/GenBank/DDBJ whole genome shotgun (WGS) entry which is preliminary data.</text>
</comment>
<feature type="compositionally biased region" description="Low complexity" evidence="6">
    <location>
        <begin position="964"/>
        <end position="983"/>
    </location>
</feature>
<keyword evidence="4" id="KW-0460">Magnesium</keyword>
<feature type="compositionally biased region" description="Low complexity" evidence="6">
    <location>
        <begin position="8"/>
        <end position="20"/>
    </location>
</feature>
<dbReference type="PANTHER" id="PTHR30001:SF0">
    <property type="entry name" value="RIBONUCLEASE G"/>
    <property type="match status" value="1"/>
</dbReference>
<comment type="cofactor">
    <cofactor evidence="1">
        <name>Mg(2+)</name>
        <dbReference type="ChEBI" id="CHEBI:18420"/>
    </cofactor>
</comment>
<evidence type="ECO:0000256" key="4">
    <source>
        <dbReference type="ARBA" id="ARBA00022842"/>
    </source>
</evidence>
<feature type="compositionally biased region" description="Basic and acidic residues" evidence="6">
    <location>
        <begin position="281"/>
        <end position="290"/>
    </location>
</feature>
<keyword evidence="9" id="KW-1185">Reference proteome</keyword>
<feature type="region of interest" description="Disordered" evidence="6">
    <location>
        <begin position="909"/>
        <end position="1182"/>
    </location>
</feature>
<dbReference type="PANTHER" id="PTHR30001">
    <property type="entry name" value="RIBONUCLEASE"/>
    <property type="match status" value="1"/>
</dbReference>
<feature type="region of interest" description="Disordered" evidence="6">
    <location>
        <begin position="839"/>
        <end position="897"/>
    </location>
</feature>
<dbReference type="Proteomes" id="UP001501204">
    <property type="component" value="Unassembled WGS sequence"/>
</dbReference>
<dbReference type="InterPro" id="IPR019307">
    <property type="entry name" value="RNA-bd_AU-1/RNase_E/G"/>
</dbReference>
<dbReference type="SMART" id="SM00316">
    <property type="entry name" value="S1"/>
    <property type="match status" value="1"/>
</dbReference>
<dbReference type="EMBL" id="BAAAOA010000015">
    <property type="protein sequence ID" value="GAA1756788.1"/>
    <property type="molecule type" value="Genomic_DNA"/>
</dbReference>
<dbReference type="RefSeq" id="WP_344121239.1">
    <property type="nucleotide sequence ID" value="NZ_BAAAOA010000015.1"/>
</dbReference>
<keyword evidence="2" id="KW-0479">Metal-binding</keyword>
<evidence type="ECO:0000256" key="2">
    <source>
        <dbReference type="ARBA" id="ARBA00022723"/>
    </source>
</evidence>
<evidence type="ECO:0000256" key="3">
    <source>
        <dbReference type="ARBA" id="ARBA00022801"/>
    </source>
</evidence>
<dbReference type="Gene3D" id="2.40.50.140">
    <property type="entry name" value="Nucleic acid-binding proteins"/>
    <property type="match status" value="1"/>
</dbReference>
<feature type="compositionally biased region" description="Low complexity" evidence="6">
    <location>
        <begin position="212"/>
        <end position="225"/>
    </location>
</feature>
<gene>
    <name evidence="8" type="ORF">GCM10009767_15270</name>
</gene>
<reference evidence="8 9" key="1">
    <citation type="journal article" date="2019" name="Int. J. Syst. Evol. Microbiol.">
        <title>The Global Catalogue of Microorganisms (GCM) 10K type strain sequencing project: providing services to taxonomists for standard genome sequencing and annotation.</title>
        <authorList>
            <consortium name="The Broad Institute Genomics Platform"/>
            <consortium name="The Broad Institute Genome Sequencing Center for Infectious Disease"/>
            <person name="Wu L."/>
            <person name="Ma J."/>
        </authorList>
    </citation>
    <scope>NUCLEOTIDE SEQUENCE [LARGE SCALE GENOMIC DNA]</scope>
    <source>
        <strain evidence="8 9">JCM 14735</strain>
    </source>
</reference>
<dbReference type="InterPro" id="IPR004659">
    <property type="entry name" value="RNase_E/G"/>
</dbReference>
<evidence type="ECO:0000313" key="8">
    <source>
        <dbReference type="EMBL" id="GAA1756788.1"/>
    </source>
</evidence>
<feature type="compositionally biased region" description="Low complexity" evidence="6">
    <location>
        <begin position="1118"/>
        <end position="1139"/>
    </location>
</feature>
<dbReference type="NCBIfam" id="TIGR00757">
    <property type="entry name" value="RNaseEG"/>
    <property type="match status" value="1"/>
</dbReference>
<feature type="compositionally biased region" description="Acidic residues" evidence="6">
    <location>
        <begin position="309"/>
        <end position="332"/>
    </location>
</feature>
<dbReference type="Pfam" id="PF10150">
    <property type="entry name" value="RNase_E_G"/>
    <property type="match status" value="1"/>
</dbReference>
<organism evidence="8 9">
    <name type="scientific">Kocuria aegyptia</name>
    <dbReference type="NCBI Taxonomy" id="330943"/>
    <lineage>
        <taxon>Bacteria</taxon>
        <taxon>Bacillati</taxon>
        <taxon>Actinomycetota</taxon>
        <taxon>Actinomycetes</taxon>
        <taxon>Micrococcales</taxon>
        <taxon>Micrococcaceae</taxon>
        <taxon>Kocuria</taxon>
    </lineage>
</organism>
<feature type="compositionally biased region" description="Basic and acidic residues" evidence="6">
    <location>
        <begin position="879"/>
        <end position="896"/>
    </location>
</feature>
<keyword evidence="3" id="KW-0378">Hydrolase</keyword>
<feature type="compositionally biased region" description="Low complexity" evidence="6">
    <location>
        <begin position="169"/>
        <end position="180"/>
    </location>
</feature>
<evidence type="ECO:0000256" key="1">
    <source>
        <dbReference type="ARBA" id="ARBA00001946"/>
    </source>
</evidence>
<feature type="compositionally biased region" description="Low complexity" evidence="6">
    <location>
        <begin position="1042"/>
        <end position="1108"/>
    </location>
</feature>
<protein>
    <recommendedName>
        <fullName evidence="7">S1 motif domain-containing protein</fullName>
    </recommendedName>
</protein>
<feature type="region of interest" description="Disordered" evidence="6">
    <location>
        <begin position="1"/>
        <end position="370"/>
    </location>
</feature>
<feature type="compositionally biased region" description="Basic residues" evidence="6">
    <location>
        <begin position="937"/>
        <end position="949"/>
    </location>
</feature>
<evidence type="ECO:0000256" key="6">
    <source>
        <dbReference type="SAM" id="MobiDB-lite"/>
    </source>
</evidence>
<evidence type="ECO:0000259" key="7">
    <source>
        <dbReference type="PROSITE" id="PS50126"/>
    </source>
</evidence>
<feature type="domain" description="S1 motif" evidence="7">
    <location>
        <begin position="466"/>
        <end position="549"/>
    </location>
</feature>
<feature type="compositionally biased region" description="Basic and acidic residues" evidence="6">
    <location>
        <begin position="1140"/>
        <end position="1158"/>
    </location>
</feature>
<dbReference type="CDD" id="cd04453">
    <property type="entry name" value="S1_RNase_E"/>
    <property type="match status" value="1"/>
</dbReference>
<evidence type="ECO:0000256" key="5">
    <source>
        <dbReference type="ARBA" id="ARBA00022884"/>
    </source>
</evidence>
<dbReference type="SUPFAM" id="SSF50249">
    <property type="entry name" value="Nucleic acid-binding proteins"/>
    <property type="match status" value="1"/>
</dbReference>
<feature type="compositionally biased region" description="Low complexity" evidence="6">
    <location>
        <begin position="264"/>
        <end position="274"/>
    </location>
</feature>
<keyword evidence="5" id="KW-0694">RNA-binding</keyword>
<feature type="compositionally biased region" description="Acidic residues" evidence="6">
    <location>
        <begin position="253"/>
        <end position="263"/>
    </location>
</feature>
<feature type="compositionally biased region" description="Basic and acidic residues" evidence="6">
    <location>
        <begin position="853"/>
        <end position="862"/>
    </location>
</feature>
<evidence type="ECO:0000313" key="9">
    <source>
        <dbReference type="Proteomes" id="UP001501204"/>
    </source>
</evidence>
<dbReference type="PROSITE" id="PS50126">
    <property type="entry name" value="S1"/>
    <property type="match status" value="1"/>
</dbReference>